<accession>A0A1Q8Q4G2</accession>
<sequence>MNFAVGFTCCACGKRILEKDLVAWTEKNKVVHLVCDTVQINDGVRFMGRAENLKEQIDIEERYA</sequence>
<dbReference type="AlphaFoldDB" id="A0A1Q8Q4G2"/>
<reference evidence="1 2" key="1">
    <citation type="submission" date="2016-12" db="EMBL/GenBank/DDBJ databases">
        <title>Domibacillus antri genome sequencing.</title>
        <authorList>
            <person name="Verma A."/>
            <person name="Krishnamurthi S."/>
        </authorList>
    </citation>
    <scope>NUCLEOTIDE SEQUENCE [LARGE SCALE GENOMIC DNA]</scope>
    <source>
        <strain evidence="1 2">XD80</strain>
    </source>
</reference>
<dbReference type="Proteomes" id="UP000185568">
    <property type="component" value="Unassembled WGS sequence"/>
</dbReference>
<name>A0A1Q8Q4G2_9BACI</name>
<proteinExistence type="predicted"/>
<evidence type="ECO:0000313" key="1">
    <source>
        <dbReference type="EMBL" id="OLN22240.1"/>
    </source>
</evidence>
<protein>
    <submittedName>
        <fullName evidence="1">Uncharacterized protein</fullName>
    </submittedName>
</protein>
<dbReference type="STRING" id="1714264.BTO30_10860"/>
<keyword evidence="2" id="KW-1185">Reference proteome</keyword>
<comment type="caution">
    <text evidence="1">The sequence shown here is derived from an EMBL/GenBank/DDBJ whole genome shotgun (WGS) entry which is preliminary data.</text>
</comment>
<dbReference type="OrthoDB" id="2970474at2"/>
<organism evidence="1 2">
    <name type="scientific">Domibacillus antri</name>
    <dbReference type="NCBI Taxonomy" id="1714264"/>
    <lineage>
        <taxon>Bacteria</taxon>
        <taxon>Bacillati</taxon>
        <taxon>Bacillota</taxon>
        <taxon>Bacilli</taxon>
        <taxon>Bacillales</taxon>
        <taxon>Bacillaceae</taxon>
        <taxon>Domibacillus</taxon>
    </lineage>
</organism>
<dbReference type="EMBL" id="MSDU01000022">
    <property type="protein sequence ID" value="OLN22240.1"/>
    <property type="molecule type" value="Genomic_DNA"/>
</dbReference>
<dbReference type="RefSeq" id="WP_075398750.1">
    <property type="nucleotide sequence ID" value="NZ_MSDU01000022.1"/>
</dbReference>
<gene>
    <name evidence="1" type="ORF">BTO30_10860</name>
</gene>
<evidence type="ECO:0000313" key="2">
    <source>
        <dbReference type="Proteomes" id="UP000185568"/>
    </source>
</evidence>